<evidence type="ECO:0000313" key="1">
    <source>
        <dbReference type="EMBL" id="MCS3918067.1"/>
    </source>
</evidence>
<dbReference type="EMBL" id="JANUCP010000001">
    <property type="protein sequence ID" value="MCS3918067.1"/>
    <property type="molecule type" value="Genomic_DNA"/>
</dbReference>
<proteinExistence type="predicted"/>
<dbReference type="PANTHER" id="PTHR39550:SF1">
    <property type="entry name" value="SLL0658 PROTEIN"/>
    <property type="match status" value="1"/>
</dbReference>
<organism evidence="1 2">
    <name type="scientific">Candidatus Fervidibacter sacchari</name>
    <dbReference type="NCBI Taxonomy" id="1448929"/>
    <lineage>
        <taxon>Bacteria</taxon>
        <taxon>Candidatus Fervidibacterota</taxon>
        <taxon>Candidatus Fervidibacter</taxon>
    </lineage>
</organism>
<accession>A0ABT2EJD2</accession>
<evidence type="ECO:0000313" key="2">
    <source>
        <dbReference type="Proteomes" id="UP001204798"/>
    </source>
</evidence>
<dbReference type="RefSeq" id="WP_259093319.1">
    <property type="nucleotide sequence ID" value="NZ_CP130454.1"/>
</dbReference>
<protein>
    <submittedName>
        <fullName evidence="1">Nucleic acid-binding protein</fullName>
    </submittedName>
</protein>
<dbReference type="PANTHER" id="PTHR39550">
    <property type="entry name" value="SLL0658 PROTEIN"/>
    <property type="match status" value="1"/>
</dbReference>
<name>A0ABT2EJD2_9BACT</name>
<reference evidence="1 2" key="1">
    <citation type="submission" date="2022-08" db="EMBL/GenBank/DDBJ databases">
        <title>Bacterial and archaeal communities from various locations to study Microbial Dark Matter (Phase II).</title>
        <authorList>
            <person name="Stepanauskas R."/>
        </authorList>
    </citation>
    <scope>NUCLEOTIDE SEQUENCE [LARGE SCALE GENOMIC DNA]</scope>
    <source>
        <strain evidence="1 2">PD1</strain>
    </source>
</reference>
<dbReference type="Proteomes" id="UP001204798">
    <property type="component" value="Unassembled WGS sequence"/>
</dbReference>
<dbReference type="InterPro" id="IPR021799">
    <property type="entry name" value="PIN-like_prokaryotic"/>
</dbReference>
<keyword evidence="2" id="KW-1185">Reference proteome</keyword>
<gene>
    <name evidence="1" type="ORF">M2350_000464</name>
</gene>
<comment type="caution">
    <text evidence="1">The sequence shown here is derived from an EMBL/GenBank/DDBJ whole genome shotgun (WGS) entry which is preliminary data.</text>
</comment>
<sequence length="160" mass="18237">MTKFPVSNSTVLIALESIGRMELLPKLFREILITAEVRREVFDVRGMPVPEWIKVERVEQNAVQEIEQLTGLKLDRGEAEALALAYRLQTVLLIDDLRGRKAAEKLLGKHRVMGTLKLLLEAKRKGIIQQVKPLLAALEQTGRYLDKRLRQWVLEEAGEA</sequence>
<dbReference type="Pfam" id="PF11848">
    <property type="entry name" value="DUF3368"/>
    <property type="match status" value="1"/>
</dbReference>